<organism evidence="2 3">
    <name type="scientific">Archaeoglobus fulgidus DSM 8774</name>
    <dbReference type="NCBI Taxonomy" id="1344584"/>
    <lineage>
        <taxon>Archaea</taxon>
        <taxon>Methanobacteriati</taxon>
        <taxon>Methanobacteriota</taxon>
        <taxon>Archaeoglobi</taxon>
        <taxon>Archaeoglobales</taxon>
        <taxon>Archaeoglobaceae</taxon>
        <taxon>Archaeoglobus</taxon>
    </lineage>
</organism>
<dbReference type="AlphaFoldDB" id="A0A075WCR0"/>
<evidence type="ECO:0000256" key="1">
    <source>
        <dbReference type="SAM" id="Phobius"/>
    </source>
</evidence>
<feature type="transmembrane region" description="Helical" evidence="1">
    <location>
        <begin position="26"/>
        <end position="49"/>
    </location>
</feature>
<evidence type="ECO:0000313" key="2">
    <source>
        <dbReference type="EMBL" id="AIG96984.1"/>
    </source>
</evidence>
<reference evidence="2 3" key="1">
    <citation type="submission" date="2013-07" db="EMBL/GenBank/DDBJ databases">
        <title>Genome of Archaeoglobus fulgidus.</title>
        <authorList>
            <person name="Fiebig A."/>
            <person name="Birkeland N.-K."/>
        </authorList>
    </citation>
    <scope>NUCLEOTIDE SEQUENCE [LARGE SCALE GENOMIC DNA]</scope>
    <source>
        <strain evidence="2 3">DSM 8774</strain>
    </source>
</reference>
<gene>
    <name evidence="2" type="ORF">AFULGI_00001480</name>
</gene>
<dbReference type="SMR" id="A0A075WCR0"/>
<protein>
    <submittedName>
        <fullName evidence="2">Uncharacterized protein</fullName>
    </submittedName>
</protein>
<dbReference type="Proteomes" id="UP000028501">
    <property type="component" value="Chromosome"/>
</dbReference>
<name>A0A075WCR0_ARCFL</name>
<accession>A0A075WCR0</accession>
<keyword evidence="1" id="KW-0812">Transmembrane</keyword>
<keyword evidence="1" id="KW-1133">Transmembrane helix</keyword>
<dbReference type="HOGENOM" id="CLU_2519563_0_0_2"/>
<evidence type="ECO:0000313" key="3">
    <source>
        <dbReference type="Proteomes" id="UP000028501"/>
    </source>
</evidence>
<proteinExistence type="predicted"/>
<keyword evidence="1" id="KW-0472">Membrane</keyword>
<dbReference type="KEGG" id="afg:AFULGI_00001480"/>
<sequence length="84" mass="8893">MVFAYVLVSGFMLVLGIKYGRTKIYSVWKAGLIILAGFAVIFAAAWIAFTGTSASQERIGLAKSLSVVMGLIAGVLSVYVLSKS</sequence>
<dbReference type="EMBL" id="CP006577">
    <property type="protein sequence ID" value="AIG96984.1"/>
    <property type="molecule type" value="Genomic_DNA"/>
</dbReference>
<feature type="transmembrane region" description="Helical" evidence="1">
    <location>
        <begin position="61"/>
        <end position="81"/>
    </location>
</feature>